<proteinExistence type="predicted"/>
<keyword evidence="1" id="KW-0732">Signal</keyword>
<dbReference type="Proteomes" id="UP000632222">
    <property type="component" value="Unassembled WGS sequence"/>
</dbReference>
<gene>
    <name evidence="2" type="ORF">GCM10008938_37380</name>
</gene>
<evidence type="ECO:0000313" key="3">
    <source>
        <dbReference type="Proteomes" id="UP000632222"/>
    </source>
</evidence>
<comment type="caution">
    <text evidence="2">The sequence shown here is derived from an EMBL/GenBank/DDBJ whole genome shotgun (WGS) entry which is preliminary data.</text>
</comment>
<organism evidence="2 3">
    <name type="scientific">Deinococcus roseus</name>
    <dbReference type="NCBI Taxonomy" id="392414"/>
    <lineage>
        <taxon>Bacteria</taxon>
        <taxon>Thermotogati</taxon>
        <taxon>Deinococcota</taxon>
        <taxon>Deinococci</taxon>
        <taxon>Deinococcales</taxon>
        <taxon>Deinococcaceae</taxon>
        <taxon>Deinococcus</taxon>
    </lineage>
</organism>
<sequence>MRKSLLMLSLPLYASIAQAQTTDTQAFLTLKSFECVQGARDCSVNQSLYSSLKEALQKSNRFRIFEDQNVSELTLSGAITDVRQVTTGILGFTETTLIVKVSVELKDHVSSEVLWAGNFEGNSKAGGANFFGIQVQESNSVAVAAASVANQVTSQLLTVPALKGYLTHQPGERAIPRQAAVPQNTPQQGNTFTPQPAGNASVGSSVELFLLSLKTLNFSGLNSLLTDDYVNSFALEGLQKQITAEAVSKASQVQYRYQLQSQSPQVTTLNLGYTLPGQGEKLISLTLMDASVMQMPGKTGMRVVYFAPTSPYASAINTMPMFKVSVDGLTQLLADVKAFSGIN</sequence>
<dbReference type="RefSeq" id="WP_189005289.1">
    <property type="nucleotide sequence ID" value="NZ_BMOD01000018.1"/>
</dbReference>
<name>A0ABQ2D6S9_9DEIO</name>
<keyword evidence="3" id="KW-1185">Reference proteome</keyword>
<accession>A0ABQ2D6S9</accession>
<dbReference type="Gene3D" id="3.40.50.10610">
    <property type="entry name" value="ABC-type transport auxiliary lipoprotein component"/>
    <property type="match status" value="1"/>
</dbReference>
<protein>
    <recommendedName>
        <fullName evidence="4">Curli production assembly/transport component CsgG</fullName>
    </recommendedName>
</protein>
<feature type="signal peptide" evidence="1">
    <location>
        <begin position="1"/>
        <end position="19"/>
    </location>
</feature>
<reference evidence="3" key="1">
    <citation type="journal article" date="2019" name="Int. J. Syst. Evol. Microbiol.">
        <title>The Global Catalogue of Microorganisms (GCM) 10K type strain sequencing project: providing services to taxonomists for standard genome sequencing and annotation.</title>
        <authorList>
            <consortium name="The Broad Institute Genomics Platform"/>
            <consortium name="The Broad Institute Genome Sequencing Center for Infectious Disease"/>
            <person name="Wu L."/>
            <person name="Ma J."/>
        </authorList>
    </citation>
    <scope>NUCLEOTIDE SEQUENCE [LARGE SCALE GENOMIC DNA]</scope>
    <source>
        <strain evidence="3">JCM 14370</strain>
    </source>
</reference>
<dbReference type="EMBL" id="BMOD01000018">
    <property type="protein sequence ID" value="GGJ47902.1"/>
    <property type="molecule type" value="Genomic_DNA"/>
</dbReference>
<evidence type="ECO:0000313" key="2">
    <source>
        <dbReference type="EMBL" id="GGJ47902.1"/>
    </source>
</evidence>
<feature type="chain" id="PRO_5046695842" description="Curli production assembly/transport component CsgG" evidence="1">
    <location>
        <begin position="20"/>
        <end position="343"/>
    </location>
</feature>
<evidence type="ECO:0008006" key="4">
    <source>
        <dbReference type="Google" id="ProtNLM"/>
    </source>
</evidence>
<evidence type="ECO:0000256" key="1">
    <source>
        <dbReference type="SAM" id="SignalP"/>
    </source>
</evidence>